<dbReference type="CDD" id="cd22233">
    <property type="entry name" value="RHH_CopAso-like"/>
    <property type="match status" value="1"/>
</dbReference>
<dbReference type="InterPro" id="IPR010985">
    <property type="entry name" value="Ribbon_hlx_hlx"/>
</dbReference>
<gene>
    <name evidence="2" type="ORF">MNBD_GAMMA14-739</name>
</gene>
<dbReference type="InterPro" id="IPR002145">
    <property type="entry name" value="CopG"/>
</dbReference>
<dbReference type="GO" id="GO:0006355">
    <property type="term" value="P:regulation of DNA-templated transcription"/>
    <property type="evidence" value="ECO:0007669"/>
    <property type="project" value="InterPro"/>
</dbReference>
<dbReference type="Pfam" id="PF01402">
    <property type="entry name" value="RHH_1"/>
    <property type="match status" value="1"/>
</dbReference>
<organism evidence="2">
    <name type="scientific">hydrothermal vent metagenome</name>
    <dbReference type="NCBI Taxonomy" id="652676"/>
    <lineage>
        <taxon>unclassified sequences</taxon>
        <taxon>metagenomes</taxon>
        <taxon>ecological metagenomes</taxon>
    </lineage>
</organism>
<dbReference type="Gene3D" id="1.10.1220.10">
    <property type="entry name" value="Met repressor-like"/>
    <property type="match status" value="1"/>
</dbReference>
<accession>A0A3B0Z060</accession>
<proteinExistence type="predicted"/>
<name>A0A3B0Z060_9ZZZZ</name>
<dbReference type="EMBL" id="UOFM01000374">
    <property type="protein sequence ID" value="VAW80912.1"/>
    <property type="molecule type" value="Genomic_DNA"/>
</dbReference>
<protein>
    <recommendedName>
        <fullName evidence="1">Ribbon-helix-helix protein CopG domain-containing protein</fullName>
    </recommendedName>
</protein>
<feature type="domain" description="Ribbon-helix-helix protein CopG" evidence="1">
    <location>
        <begin position="3"/>
        <end position="42"/>
    </location>
</feature>
<evidence type="ECO:0000259" key="1">
    <source>
        <dbReference type="Pfam" id="PF01402"/>
    </source>
</evidence>
<evidence type="ECO:0000313" key="2">
    <source>
        <dbReference type="EMBL" id="VAW80912.1"/>
    </source>
</evidence>
<sequence>MAVTSIRLQPDIEEHLEEAIKRSRRSKNWLINQAIREFLEREVLERQRWQETLEALDSANQGRVIDGDIVHQWLQSWGTDDELPPPKP</sequence>
<dbReference type="AlphaFoldDB" id="A0A3B0Z060"/>
<dbReference type="SUPFAM" id="SSF47598">
    <property type="entry name" value="Ribbon-helix-helix"/>
    <property type="match status" value="1"/>
</dbReference>
<reference evidence="2" key="1">
    <citation type="submission" date="2018-06" db="EMBL/GenBank/DDBJ databases">
        <authorList>
            <person name="Zhirakovskaya E."/>
        </authorList>
    </citation>
    <scope>NUCLEOTIDE SEQUENCE</scope>
</reference>
<dbReference type="InterPro" id="IPR013321">
    <property type="entry name" value="Arc_rbn_hlx_hlx"/>
</dbReference>